<dbReference type="GO" id="GO:0005886">
    <property type="term" value="C:plasma membrane"/>
    <property type="evidence" value="ECO:0007669"/>
    <property type="project" value="TreeGrafter"/>
</dbReference>
<reference evidence="2" key="1">
    <citation type="submission" date="2019-08" db="EMBL/GenBank/DDBJ databases">
        <authorList>
            <person name="Kucharzyk K."/>
            <person name="Murdoch R.W."/>
            <person name="Higgins S."/>
            <person name="Loffler F."/>
        </authorList>
    </citation>
    <scope>NUCLEOTIDE SEQUENCE</scope>
</reference>
<keyword evidence="2" id="KW-0808">Transferase</keyword>
<keyword evidence="2" id="KW-0548">Nucleotidyltransferase</keyword>
<evidence type="ECO:0000259" key="1">
    <source>
        <dbReference type="PROSITE" id="PS50887"/>
    </source>
</evidence>
<dbReference type="SMART" id="SM00267">
    <property type="entry name" value="GGDEF"/>
    <property type="match status" value="1"/>
</dbReference>
<dbReference type="PANTHER" id="PTHR45138">
    <property type="entry name" value="REGULATORY COMPONENTS OF SENSORY TRANSDUCTION SYSTEM"/>
    <property type="match status" value="1"/>
</dbReference>
<dbReference type="NCBIfam" id="TIGR00254">
    <property type="entry name" value="GGDEF"/>
    <property type="match status" value="1"/>
</dbReference>
<dbReference type="GO" id="GO:1902201">
    <property type="term" value="P:negative regulation of bacterial-type flagellum-dependent cell motility"/>
    <property type="evidence" value="ECO:0007669"/>
    <property type="project" value="TreeGrafter"/>
</dbReference>
<dbReference type="PROSITE" id="PS50887">
    <property type="entry name" value="GGDEF"/>
    <property type="match status" value="1"/>
</dbReference>
<dbReference type="Pfam" id="PF00990">
    <property type="entry name" value="GGDEF"/>
    <property type="match status" value="1"/>
</dbReference>
<dbReference type="InterPro" id="IPR043128">
    <property type="entry name" value="Rev_trsase/Diguanyl_cyclase"/>
</dbReference>
<dbReference type="Gene3D" id="3.30.70.270">
    <property type="match status" value="1"/>
</dbReference>
<dbReference type="GO" id="GO:0052621">
    <property type="term" value="F:diguanylate cyclase activity"/>
    <property type="evidence" value="ECO:0007669"/>
    <property type="project" value="UniProtKB-EC"/>
</dbReference>
<dbReference type="SUPFAM" id="SSF55781">
    <property type="entry name" value="GAF domain-like"/>
    <property type="match status" value="1"/>
</dbReference>
<dbReference type="InterPro" id="IPR029016">
    <property type="entry name" value="GAF-like_dom_sf"/>
</dbReference>
<name>A0A645FWZ1_9ZZZZ</name>
<dbReference type="EMBL" id="VSSQ01066528">
    <property type="protein sequence ID" value="MPN19048.1"/>
    <property type="molecule type" value="Genomic_DNA"/>
</dbReference>
<dbReference type="InterPro" id="IPR050469">
    <property type="entry name" value="Diguanylate_Cyclase"/>
</dbReference>
<organism evidence="2">
    <name type="scientific">bioreactor metagenome</name>
    <dbReference type="NCBI Taxonomy" id="1076179"/>
    <lineage>
        <taxon>unclassified sequences</taxon>
        <taxon>metagenomes</taxon>
        <taxon>ecological metagenomes</taxon>
    </lineage>
</organism>
<comment type="caution">
    <text evidence="2">The sequence shown here is derived from an EMBL/GenBank/DDBJ whole genome shotgun (WGS) entry which is preliminary data.</text>
</comment>
<proteinExistence type="predicted"/>
<dbReference type="AlphaFoldDB" id="A0A645FWZ1"/>
<protein>
    <submittedName>
        <fullName evidence="2">Diguanylate cyclase DgcM</fullName>
        <ecNumber evidence="2">2.7.7.65</ecNumber>
    </submittedName>
</protein>
<feature type="domain" description="GGDEF" evidence="1">
    <location>
        <begin position="87"/>
        <end position="221"/>
    </location>
</feature>
<dbReference type="Gene3D" id="3.30.450.40">
    <property type="match status" value="1"/>
</dbReference>
<dbReference type="InterPro" id="IPR000160">
    <property type="entry name" value="GGDEF_dom"/>
</dbReference>
<gene>
    <name evidence="2" type="primary">dgcM_10</name>
    <name evidence="2" type="ORF">SDC9_166414</name>
</gene>
<dbReference type="FunFam" id="3.30.70.270:FF:000001">
    <property type="entry name" value="Diguanylate cyclase domain protein"/>
    <property type="match status" value="1"/>
</dbReference>
<evidence type="ECO:0000313" key="2">
    <source>
        <dbReference type="EMBL" id="MPN19048.1"/>
    </source>
</evidence>
<accession>A0A645FWZ1</accession>
<dbReference type="GO" id="GO:0043709">
    <property type="term" value="P:cell adhesion involved in single-species biofilm formation"/>
    <property type="evidence" value="ECO:0007669"/>
    <property type="project" value="TreeGrafter"/>
</dbReference>
<dbReference type="EC" id="2.7.7.65" evidence="2"/>
<dbReference type="CDD" id="cd01949">
    <property type="entry name" value="GGDEF"/>
    <property type="match status" value="1"/>
</dbReference>
<dbReference type="PANTHER" id="PTHR45138:SF9">
    <property type="entry name" value="DIGUANYLATE CYCLASE DGCM-RELATED"/>
    <property type="match status" value="1"/>
</dbReference>
<dbReference type="SUPFAM" id="SSF55073">
    <property type="entry name" value="Nucleotide cyclase"/>
    <property type="match status" value="1"/>
</dbReference>
<dbReference type="InterPro" id="IPR029787">
    <property type="entry name" value="Nucleotide_cyclase"/>
</dbReference>
<sequence>MGFPITYNEENVGVIVLYSNTTEALNGIENQMIYDFTGQVGIAIQNARLFNQIEEMATVDGLTGAYSRTHFMELCDAAIEEHSSTNKILSLIMLDIDYFKKINDTYGHLAGDKVLKELVSTIKEELNETSIIGRYGGEEFLILLKETDLETALNIAEKLRTRVESMQVRISKECCVKITSSIGVVSYNKNFENISQLIEKADEALYISKENGRNQVRAVLARSY</sequence>